<gene>
    <name evidence="1" type="ORF">Acj61p061</name>
</gene>
<dbReference type="EMBL" id="GU911519">
    <property type="protein sequence ID" value="ADG36026.1"/>
    <property type="molecule type" value="Genomic_DNA"/>
</dbReference>
<dbReference type="RefSeq" id="YP_004009678.1">
    <property type="nucleotide sequence ID" value="NC_014661.1"/>
</dbReference>
<name>E5E442_9CAUD</name>
<evidence type="ECO:0000313" key="2">
    <source>
        <dbReference type="Proteomes" id="UP000008730"/>
    </source>
</evidence>
<accession>E5E442</accession>
<reference evidence="1 2" key="1">
    <citation type="journal article" date="2010" name="Virol. J.">
        <title>Genomes of the T4-related bacteriophages as windows on microbial genome evolution.</title>
        <authorList>
            <person name="Petrov V.M."/>
            <person name="Ratnayaka S."/>
            <person name="Nolan J.M."/>
            <person name="Miller E.S."/>
            <person name="Karam J.D."/>
        </authorList>
    </citation>
    <scope>NUCLEOTIDE SEQUENCE [LARGE SCALE GENOMIC DNA]</scope>
</reference>
<organism evidence="1 2">
    <name type="scientific">Acinetobacter phage Acj61</name>
    <dbReference type="NCBI Taxonomy" id="760732"/>
    <lineage>
        <taxon>Viruses</taxon>
        <taxon>Duplodnaviria</taxon>
        <taxon>Heunggongvirae</taxon>
        <taxon>Uroviricota</taxon>
        <taxon>Caudoviricetes</taxon>
        <taxon>Pantevenvirales</taxon>
        <taxon>Straboviridae</taxon>
        <taxon>Twarogvirinae</taxon>
        <taxon>Lasallevirus</taxon>
        <taxon>Lasallevirus Acj61</taxon>
        <taxon>Acinetobacter virus Acj61</taxon>
    </lineage>
</organism>
<keyword evidence="2" id="KW-1185">Reference proteome</keyword>
<proteinExistence type="predicted"/>
<dbReference type="Proteomes" id="UP000008730">
    <property type="component" value="Segment"/>
</dbReference>
<sequence length="92" mass="10237">MIHINTSIIDDLMNAANDEGEIWLDVNGSSKRFEVYCEDDNVVMAVFKNVEIAICTEDATVLQISFKNPQSLDFDIADIMKNLCHADVQVAG</sequence>
<dbReference type="KEGG" id="vg:9925952"/>
<evidence type="ECO:0000313" key="1">
    <source>
        <dbReference type="EMBL" id="ADG36026.1"/>
    </source>
</evidence>
<dbReference type="GeneID" id="9925952"/>
<protein>
    <submittedName>
        <fullName evidence="1">Uncharacterized protein</fullName>
    </submittedName>
</protein>